<dbReference type="AlphaFoldDB" id="A0A9P0KC76"/>
<dbReference type="InterPro" id="IPR006578">
    <property type="entry name" value="MADF-dom"/>
</dbReference>
<sequence>MPRWFLLVVLRGDGFIDELMPYVDVLGCSKRQRHMTNVLNNCVIYNTREISIQQRTCKTSADDFRLPPTLRVMFTCGLIIKSNGREFQWSDELVLDLIYEIEQRRHLWDPKDKDKKNRNKKSDAFKSLGNKLGVTPEEIIRKYDHLLQSVVGK</sequence>
<keyword evidence="3" id="KW-1185">Reference proteome</keyword>
<proteinExistence type="predicted"/>
<dbReference type="OrthoDB" id="6720674at2759"/>
<dbReference type="Proteomes" id="UP001152888">
    <property type="component" value="Unassembled WGS sequence"/>
</dbReference>
<dbReference type="Pfam" id="PF10545">
    <property type="entry name" value="MADF_DNA_bdg"/>
    <property type="match status" value="1"/>
</dbReference>
<reference evidence="2" key="1">
    <citation type="submission" date="2022-03" db="EMBL/GenBank/DDBJ databases">
        <authorList>
            <person name="Sayadi A."/>
        </authorList>
    </citation>
    <scope>NUCLEOTIDE SEQUENCE</scope>
</reference>
<feature type="domain" description="MADF" evidence="1">
    <location>
        <begin position="97"/>
        <end position="146"/>
    </location>
</feature>
<organism evidence="2 3">
    <name type="scientific">Acanthoscelides obtectus</name>
    <name type="common">Bean weevil</name>
    <name type="synonym">Bruchus obtectus</name>
    <dbReference type="NCBI Taxonomy" id="200917"/>
    <lineage>
        <taxon>Eukaryota</taxon>
        <taxon>Metazoa</taxon>
        <taxon>Ecdysozoa</taxon>
        <taxon>Arthropoda</taxon>
        <taxon>Hexapoda</taxon>
        <taxon>Insecta</taxon>
        <taxon>Pterygota</taxon>
        <taxon>Neoptera</taxon>
        <taxon>Endopterygota</taxon>
        <taxon>Coleoptera</taxon>
        <taxon>Polyphaga</taxon>
        <taxon>Cucujiformia</taxon>
        <taxon>Chrysomeloidea</taxon>
        <taxon>Chrysomelidae</taxon>
        <taxon>Bruchinae</taxon>
        <taxon>Bruchini</taxon>
        <taxon>Acanthoscelides</taxon>
    </lineage>
</organism>
<dbReference type="EMBL" id="CAKOFQ010006753">
    <property type="protein sequence ID" value="CAH1968475.1"/>
    <property type="molecule type" value="Genomic_DNA"/>
</dbReference>
<protein>
    <recommendedName>
        <fullName evidence="1">MADF domain-containing protein</fullName>
    </recommendedName>
</protein>
<name>A0A9P0KC76_ACAOB</name>
<accession>A0A9P0KC76</accession>
<gene>
    <name evidence="2" type="ORF">ACAOBT_LOCUS7874</name>
</gene>
<evidence type="ECO:0000259" key="1">
    <source>
        <dbReference type="Pfam" id="PF10545"/>
    </source>
</evidence>
<comment type="caution">
    <text evidence="2">The sequence shown here is derived from an EMBL/GenBank/DDBJ whole genome shotgun (WGS) entry which is preliminary data.</text>
</comment>
<evidence type="ECO:0000313" key="2">
    <source>
        <dbReference type="EMBL" id="CAH1968475.1"/>
    </source>
</evidence>
<evidence type="ECO:0000313" key="3">
    <source>
        <dbReference type="Proteomes" id="UP001152888"/>
    </source>
</evidence>